<evidence type="ECO:0000313" key="2">
    <source>
        <dbReference type="Proteomes" id="UP000002033"/>
    </source>
</evidence>
<protein>
    <recommendedName>
        <fullName evidence="3">Lipoprotein</fullName>
    </recommendedName>
</protein>
<gene>
    <name evidence="1" type="ordered locus">Hden_2205</name>
</gene>
<dbReference type="PROSITE" id="PS51257">
    <property type="entry name" value="PROKAR_LIPOPROTEIN"/>
    <property type="match status" value="1"/>
</dbReference>
<dbReference type="STRING" id="582899.Hden_2205"/>
<keyword evidence="2" id="KW-1185">Reference proteome</keyword>
<dbReference type="EMBL" id="CP002083">
    <property type="protein sequence ID" value="ADJ24003.1"/>
    <property type="molecule type" value="Genomic_DNA"/>
</dbReference>
<dbReference type="KEGG" id="hdn:Hden_2205"/>
<evidence type="ECO:0008006" key="3">
    <source>
        <dbReference type="Google" id="ProtNLM"/>
    </source>
</evidence>
<dbReference type="HOGENOM" id="CLU_3234657_0_0_5"/>
<dbReference type="RefSeq" id="WP_013216162.1">
    <property type="nucleotide sequence ID" value="NC_014313.1"/>
</dbReference>
<dbReference type="AlphaFoldDB" id="D8JR18"/>
<reference evidence="2" key="1">
    <citation type="journal article" date="2011" name="J. Bacteriol.">
        <title>Genome sequences of eight morphologically diverse alphaproteobacteria.</title>
        <authorList>
            <consortium name="US DOE Joint Genome Institute"/>
            <person name="Brown P.J."/>
            <person name="Kysela D.T."/>
            <person name="Buechlein A."/>
            <person name="Hemmerich C."/>
            <person name="Brun Y.V."/>
        </authorList>
    </citation>
    <scope>NUCLEOTIDE SEQUENCE [LARGE SCALE GENOMIC DNA]</scope>
    <source>
        <strain evidence="2">ATCC 51888 / DSM 1869 / NCIB 11706 / TK 0415</strain>
    </source>
</reference>
<organism evidence="1 2">
    <name type="scientific">Hyphomicrobium denitrificans (strain ATCC 51888 / DSM 1869 / NCIMB 11706 / TK 0415)</name>
    <dbReference type="NCBI Taxonomy" id="582899"/>
    <lineage>
        <taxon>Bacteria</taxon>
        <taxon>Pseudomonadati</taxon>
        <taxon>Pseudomonadota</taxon>
        <taxon>Alphaproteobacteria</taxon>
        <taxon>Hyphomicrobiales</taxon>
        <taxon>Hyphomicrobiaceae</taxon>
        <taxon>Hyphomicrobium</taxon>
    </lineage>
</organism>
<dbReference type="Proteomes" id="UP000002033">
    <property type="component" value="Chromosome"/>
</dbReference>
<accession>D8JR18</accession>
<evidence type="ECO:0000313" key="1">
    <source>
        <dbReference type="EMBL" id="ADJ24003.1"/>
    </source>
</evidence>
<proteinExistence type="predicted"/>
<name>D8JR18_HYPDA</name>
<sequence length="44" mass="4508">MKIAVLGICLAALALGACRRETPEYTPMKLGAASTTSQTAGGQR</sequence>